<feature type="transmembrane region" description="Helical" evidence="5">
    <location>
        <begin position="73"/>
        <end position="93"/>
    </location>
</feature>
<name>A0ABN7ZI28_9BURK</name>
<evidence type="ECO:0000313" key="7">
    <source>
        <dbReference type="EMBL" id="CAG9184650.1"/>
    </source>
</evidence>
<keyword evidence="8" id="KW-1185">Reference proteome</keyword>
<reference evidence="7 8" key="1">
    <citation type="submission" date="2021-08" db="EMBL/GenBank/DDBJ databases">
        <authorList>
            <person name="Peeters C."/>
        </authorList>
    </citation>
    <scope>NUCLEOTIDE SEQUENCE [LARGE SCALE GENOMIC DNA]</scope>
    <source>
        <strain evidence="7 8">LMG 23992</strain>
    </source>
</reference>
<accession>A0ABN7ZI28</accession>
<evidence type="ECO:0000256" key="4">
    <source>
        <dbReference type="ARBA" id="ARBA00023136"/>
    </source>
</evidence>
<dbReference type="SUPFAM" id="SSF50182">
    <property type="entry name" value="Sm-like ribonucleoproteins"/>
    <property type="match status" value="1"/>
</dbReference>
<dbReference type="Pfam" id="PF00924">
    <property type="entry name" value="MS_channel_2nd"/>
    <property type="match status" value="1"/>
</dbReference>
<dbReference type="RefSeq" id="WP_224082728.1">
    <property type="nucleotide sequence ID" value="NZ_CAJZAI010000025.1"/>
</dbReference>
<dbReference type="InterPro" id="IPR006685">
    <property type="entry name" value="MscS_channel_2nd"/>
</dbReference>
<keyword evidence="4 5" id="KW-0472">Membrane</keyword>
<feature type="transmembrane region" description="Helical" evidence="5">
    <location>
        <begin position="105"/>
        <end position="122"/>
    </location>
</feature>
<dbReference type="InterPro" id="IPR010920">
    <property type="entry name" value="LSM_dom_sf"/>
</dbReference>
<dbReference type="PANTHER" id="PTHR30414">
    <property type="entry name" value="MINICONDUCTANCE MECHANOSENSITIVE CHANNEL YBDG"/>
    <property type="match status" value="1"/>
</dbReference>
<gene>
    <name evidence="7" type="primary">ybdG</name>
    <name evidence="7" type="ORF">LMG23992_05299</name>
</gene>
<dbReference type="Proteomes" id="UP000727654">
    <property type="component" value="Unassembled WGS sequence"/>
</dbReference>
<evidence type="ECO:0000256" key="1">
    <source>
        <dbReference type="ARBA" id="ARBA00004370"/>
    </source>
</evidence>
<dbReference type="Gene3D" id="2.30.30.60">
    <property type="match status" value="1"/>
</dbReference>
<dbReference type="EMBL" id="CAJZAI010000025">
    <property type="protein sequence ID" value="CAG9184650.1"/>
    <property type="molecule type" value="Genomic_DNA"/>
</dbReference>
<evidence type="ECO:0000313" key="8">
    <source>
        <dbReference type="Proteomes" id="UP000727654"/>
    </source>
</evidence>
<organism evidence="7 8">
    <name type="scientific">Cupriavidus laharis</name>
    <dbReference type="NCBI Taxonomy" id="151654"/>
    <lineage>
        <taxon>Bacteria</taxon>
        <taxon>Pseudomonadati</taxon>
        <taxon>Pseudomonadota</taxon>
        <taxon>Betaproteobacteria</taxon>
        <taxon>Burkholderiales</taxon>
        <taxon>Burkholderiaceae</taxon>
        <taxon>Cupriavidus</taxon>
    </lineage>
</organism>
<comment type="caution">
    <text evidence="7">The sequence shown here is derived from an EMBL/GenBank/DDBJ whole genome shotgun (WGS) entry which is preliminary data.</text>
</comment>
<protein>
    <submittedName>
        <fullName evidence="7">Miniconductance mechanosensitive channel YbdG</fullName>
    </submittedName>
</protein>
<dbReference type="PANTHER" id="PTHR30414:SF0">
    <property type="entry name" value="MINICONDUCTANCE MECHANOSENSITIVE CHANNEL YBDG"/>
    <property type="match status" value="1"/>
</dbReference>
<feature type="transmembrane region" description="Helical" evidence="5">
    <location>
        <begin position="23"/>
        <end position="41"/>
    </location>
</feature>
<keyword evidence="3 5" id="KW-1133">Transmembrane helix</keyword>
<feature type="transmembrane region" description="Helical" evidence="5">
    <location>
        <begin position="167"/>
        <end position="183"/>
    </location>
</feature>
<proteinExistence type="predicted"/>
<dbReference type="InterPro" id="IPR023408">
    <property type="entry name" value="MscS_beta-dom_sf"/>
</dbReference>
<feature type="transmembrane region" description="Helical" evidence="5">
    <location>
        <begin position="143"/>
        <end position="161"/>
    </location>
</feature>
<evidence type="ECO:0000256" key="3">
    <source>
        <dbReference type="ARBA" id="ARBA00022989"/>
    </source>
</evidence>
<comment type="subcellular location">
    <subcellularLocation>
        <location evidence="1">Membrane</location>
    </subcellularLocation>
</comment>
<keyword evidence="2 5" id="KW-0812">Transmembrane</keyword>
<evidence type="ECO:0000259" key="6">
    <source>
        <dbReference type="Pfam" id="PF00924"/>
    </source>
</evidence>
<evidence type="ECO:0000256" key="2">
    <source>
        <dbReference type="ARBA" id="ARBA00022692"/>
    </source>
</evidence>
<evidence type="ECO:0000256" key="5">
    <source>
        <dbReference type="SAM" id="Phobius"/>
    </source>
</evidence>
<sequence>MDFDTLPDLIQQYMPTRPWAQNLVYVAILVLVATVAQWLVAKVVSRMAHRLLVIAGNGHWSKALMRHRVYRRFGYAVWFAVITVGVGEVPNLGRYALALERITHAGTWVCIFMMMIGALGAWQDVYAGSTRAQTRSIKGYVQVGRLGLWLVCGVLVLSILIDRSPLWMLSGLGALSAVLLLVFKDTLLSLVASTQLTSNDMLRIGDWIEMPQCNADGYVKDIALHTVKVQNWDNTVTTVPTYKLFSESYRNYRQMFESGARRIKRTLRLDAGSVRFLSDDEVHALMRFRLLHDYLEQKQAEVDEANRLLIEAGSDPVNRRRLTNIGTFRAYGIAYLKAHPEIHQNLLLNVRMMEPDSQGIPVEVYCFTRLTAWMDYERIQGDIFDHLLAILPELSLRLYQAPSGADLTGARINPVLAAAQVAAAQAVMPQPEKASPMR</sequence>
<feature type="domain" description="Mechanosensitive ion channel MscS" evidence="6">
    <location>
        <begin position="185"/>
        <end position="253"/>
    </location>
</feature>
<dbReference type="InterPro" id="IPR030192">
    <property type="entry name" value="YbdG"/>
</dbReference>